<dbReference type="InterPro" id="IPR007627">
    <property type="entry name" value="RNA_pol_sigma70_r2"/>
</dbReference>
<dbReference type="GO" id="GO:0003700">
    <property type="term" value="F:DNA-binding transcription factor activity"/>
    <property type="evidence" value="ECO:0007669"/>
    <property type="project" value="InterPro"/>
</dbReference>
<evidence type="ECO:0000256" key="1">
    <source>
        <dbReference type="SAM" id="Coils"/>
    </source>
</evidence>
<organism evidence="3 4">
    <name type="scientific">Bacillus thuringiensis</name>
    <dbReference type="NCBI Taxonomy" id="1428"/>
    <lineage>
        <taxon>Bacteria</taxon>
        <taxon>Bacillati</taxon>
        <taxon>Bacillota</taxon>
        <taxon>Bacilli</taxon>
        <taxon>Bacillales</taxon>
        <taxon>Bacillaceae</taxon>
        <taxon>Bacillus</taxon>
        <taxon>Bacillus cereus group</taxon>
    </lineage>
</organism>
<keyword evidence="1" id="KW-0175">Coiled coil</keyword>
<feature type="domain" description="RNA polymerase sigma-70 region 2" evidence="2">
    <location>
        <begin position="147"/>
        <end position="192"/>
    </location>
</feature>
<evidence type="ECO:0000313" key="4">
    <source>
        <dbReference type="Proteomes" id="UP000224003"/>
    </source>
</evidence>
<dbReference type="Gene3D" id="1.10.1740.10">
    <property type="match status" value="1"/>
</dbReference>
<dbReference type="SUPFAM" id="SSF88946">
    <property type="entry name" value="Sigma2 domain of RNA polymerase sigma factors"/>
    <property type="match status" value="1"/>
</dbReference>
<dbReference type="Proteomes" id="UP000224003">
    <property type="component" value="Unassembled WGS sequence"/>
</dbReference>
<evidence type="ECO:0000313" key="3">
    <source>
        <dbReference type="EMBL" id="PFJ29384.1"/>
    </source>
</evidence>
<feature type="coiled-coil region" evidence="1">
    <location>
        <begin position="389"/>
        <end position="432"/>
    </location>
</feature>
<proteinExistence type="predicted"/>
<name>A0A9X6WHJ3_BACTU</name>
<dbReference type="AlphaFoldDB" id="A0A9X6WHJ3"/>
<dbReference type="Pfam" id="PF04542">
    <property type="entry name" value="Sigma70_r2"/>
    <property type="match status" value="1"/>
</dbReference>
<evidence type="ECO:0000259" key="2">
    <source>
        <dbReference type="Pfam" id="PF04542"/>
    </source>
</evidence>
<gene>
    <name evidence="3" type="ORF">COJ15_31845</name>
</gene>
<comment type="caution">
    <text evidence="3">The sequence shown here is derived from an EMBL/GenBank/DDBJ whole genome shotgun (WGS) entry which is preliminary data.</text>
</comment>
<accession>A0A9X6WHJ3</accession>
<dbReference type="GO" id="GO:0006352">
    <property type="term" value="P:DNA-templated transcription initiation"/>
    <property type="evidence" value="ECO:0007669"/>
    <property type="project" value="InterPro"/>
</dbReference>
<sequence length="529" mass="61964">MNLNINSCGGKAMSLSAFLSKYNIDDLFLLENSKETKSDYEISESTCSSDTLVGLHNNSKLLFPSYFLRFGAFESVVELDEKVLNVLLEAGSVKAYEELKNRYGKNLAKAPDEFLVIGAQRNGRLERDILTENYESIIERIINRVDKRYYFKGQEKEDLIQEAFMGFLKAIEVYKIERRTKFKDFSHYVIQRHLGTLMNRSKNYRNRALNESFSYNMPVNNNNETTFEELLEGTTSSPEKVIEDQGTYVEIREKLTENEQEVLDFYVDGYTYEEIAYELIKKKKQINFDGMNYEEVSSSIKLYEAYKTAIESLHKQLTKKAVSEISSLLEELVIQTIMHDESNKENVVELMITHIKELEFELHLTDNKKWCSETIMDVILQPISNVLHKESHKEMLQELTKLKELAQLNIENEVYQKNLKKLKKAIEKELVSIISVFVHDTIIYDDEDITDKVLNLDLQILKEMTKEQVLLDIQVKFSYMNTDGLTWKEIAHEMKRKKKSVDNTIQRIRNKGYQHQEEFEEIMKKELSL</sequence>
<protein>
    <recommendedName>
        <fullName evidence="2">RNA polymerase sigma-70 region 2 domain-containing protein</fullName>
    </recommendedName>
</protein>
<dbReference type="EMBL" id="NUVX01000078">
    <property type="protein sequence ID" value="PFJ29384.1"/>
    <property type="molecule type" value="Genomic_DNA"/>
</dbReference>
<dbReference type="InterPro" id="IPR013325">
    <property type="entry name" value="RNA_pol_sigma_r2"/>
</dbReference>
<reference evidence="3 4" key="1">
    <citation type="submission" date="2017-09" db="EMBL/GenBank/DDBJ databases">
        <title>Large-scale bioinformatics analysis of Bacillus genomes uncovers conserved roles of natural products in bacterial physiology.</title>
        <authorList>
            <consortium name="Agbiome Team Llc"/>
            <person name="Bleich R.M."/>
            <person name="Grubbs K.J."/>
            <person name="Santa Maria K.C."/>
            <person name="Allen S.E."/>
            <person name="Farag S."/>
            <person name="Shank E.A."/>
            <person name="Bowers A."/>
        </authorList>
    </citation>
    <scope>NUCLEOTIDE SEQUENCE [LARGE SCALE GENOMIC DNA]</scope>
    <source>
        <strain evidence="3 4">AFS085496</strain>
    </source>
</reference>